<proteinExistence type="predicted"/>
<dbReference type="Proteomes" id="UP000192486">
    <property type="component" value="Chromosome"/>
</dbReference>
<evidence type="ECO:0000256" key="1">
    <source>
        <dbReference type="SAM" id="MobiDB-lite"/>
    </source>
</evidence>
<accession>A0ABM6JU87</accession>
<evidence type="ECO:0000313" key="2">
    <source>
        <dbReference type="EMBL" id="ARF13742.1"/>
    </source>
</evidence>
<protein>
    <recommendedName>
        <fullName evidence="4">YtxH domain-containing protein</fullName>
    </recommendedName>
</protein>
<feature type="region of interest" description="Disordered" evidence="1">
    <location>
        <begin position="114"/>
        <end position="146"/>
    </location>
</feature>
<gene>
    <name evidence="2" type="ORF">SporoS204_06050</name>
</gene>
<dbReference type="RefSeq" id="WP_051210635.1">
    <property type="nucleotide sequence ID" value="NZ_CP015108.1"/>
</dbReference>
<keyword evidence="3" id="KW-1185">Reference proteome</keyword>
<sequence>MGSSKFGRYVLGGALLGAAVSMLDRATRQHTMTTARTSYEKALYYKENPDIIKNEFQLKKEKVQTLVDQVKGDVNYIKSQVDEIKTLTPQVKEMFADTKEAIADSKSEYEHIIEDNSTAASSVSTDGDGSLPPMIQKKNVIPLEKK</sequence>
<evidence type="ECO:0000313" key="3">
    <source>
        <dbReference type="Proteomes" id="UP000192486"/>
    </source>
</evidence>
<organism evidence="2 3">
    <name type="scientific">Sporosarcina ureae</name>
    <dbReference type="NCBI Taxonomy" id="1571"/>
    <lineage>
        <taxon>Bacteria</taxon>
        <taxon>Bacillati</taxon>
        <taxon>Bacillota</taxon>
        <taxon>Bacilli</taxon>
        <taxon>Bacillales</taxon>
        <taxon>Caryophanaceae</taxon>
        <taxon>Sporosarcina</taxon>
    </lineage>
</organism>
<feature type="compositionally biased region" description="Polar residues" evidence="1">
    <location>
        <begin position="115"/>
        <end position="127"/>
    </location>
</feature>
<reference evidence="2 3" key="1">
    <citation type="submission" date="2016-04" db="EMBL/GenBank/DDBJ databases">
        <title>Comparative Genomics and Epigenetics of Sporosarcina ureae.</title>
        <authorList>
            <person name="Oliver A.S."/>
            <person name="Cooper K.K."/>
        </authorList>
    </citation>
    <scope>NUCLEOTIDE SEQUENCE [LARGE SCALE GENOMIC DNA]</scope>
    <source>
        <strain evidence="2 3">S204</strain>
    </source>
</reference>
<dbReference type="EMBL" id="CP015108">
    <property type="protein sequence ID" value="ARF13742.1"/>
    <property type="molecule type" value="Genomic_DNA"/>
</dbReference>
<name>A0ABM6JU87_SPOUR</name>
<evidence type="ECO:0008006" key="4">
    <source>
        <dbReference type="Google" id="ProtNLM"/>
    </source>
</evidence>